<dbReference type="EMBL" id="PVTI01000023">
    <property type="protein sequence ID" value="PRY54842.1"/>
    <property type="molecule type" value="Genomic_DNA"/>
</dbReference>
<dbReference type="Gene3D" id="1.10.150.20">
    <property type="entry name" value="5' to 3' exonuclease, C-terminal subdomain"/>
    <property type="match status" value="1"/>
</dbReference>
<evidence type="ECO:0000256" key="6">
    <source>
        <dbReference type="ARBA" id="ARBA00050026"/>
    </source>
</evidence>
<dbReference type="PANTHER" id="PTHR42646:SF2">
    <property type="entry name" value="5'-3' EXONUCLEASE FAMILY PROTEIN"/>
    <property type="match status" value="1"/>
</dbReference>
<dbReference type="Pfam" id="PF01367">
    <property type="entry name" value="5_3_exonuc"/>
    <property type="match status" value="1"/>
</dbReference>
<protein>
    <recommendedName>
        <fullName evidence="6">5'-3' exonuclease</fullName>
    </recommendedName>
</protein>
<evidence type="ECO:0000313" key="10">
    <source>
        <dbReference type="Proteomes" id="UP000237822"/>
    </source>
</evidence>
<dbReference type="CDD" id="cd09859">
    <property type="entry name" value="PIN_53EXO"/>
    <property type="match status" value="1"/>
</dbReference>
<evidence type="ECO:0000256" key="3">
    <source>
        <dbReference type="ARBA" id="ARBA00022839"/>
    </source>
</evidence>
<dbReference type="SUPFAM" id="SSF88723">
    <property type="entry name" value="PIN domain-like"/>
    <property type="match status" value="1"/>
</dbReference>
<dbReference type="Gene3D" id="3.40.50.1010">
    <property type="entry name" value="5'-nuclease"/>
    <property type="match status" value="1"/>
</dbReference>
<keyword evidence="10" id="KW-1185">Reference proteome</keyword>
<evidence type="ECO:0000256" key="5">
    <source>
        <dbReference type="ARBA" id="ARBA00049957"/>
    </source>
</evidence>
<dbReference type="GO" id="GO:0003677">
    <property type="term" value="F:DNA binding"/>
    <property type="evidence" value="ECO:0007669"/>
    <property type="project" value="UniProtKB-KW"/>
</dbReference>
<dbReference type="SMART" id="SM00475">
    <property type="entry name" value="53EXOc"/>
    <property type="match status" value="1"/>
</dbReference>
<keyword evidence="4" id="KW-0238">DNA-binding</keyword>
<dbReference type="GO" id="GO:0008409">
    <property type="term" value="F:5'-3' exonuclease activity"/>
    <property type="evidence" value="ECO:0007669"/>
    <property type="project" value="InterPro"/>
</dbReference>
<dbReference type="Proteomes" id="UP000237822">
    <property type="component" value="Unassembled WGS sequence"/>
</dbReference>
<gene>
    <name evidence="9" type="ORF">BCF74_12316</name>
</gene>
<keyword evidence="1" id="KW-0540">Nuclease</keyword>
<dbReference type="RefSeq" id="WP_106298387.1">
    <property type="nucleotide sequence ID" value="NZ_PVTI01000023.1"/>
</dbReference>
<keyword evidence="3 9" id="KW-0269">Exonuclease</keyword>
<feature type="region of interest" description="Disordered" evidence="7">
    <location>
        <begin position="86"/>
        <end position="110"/>
    </location>
</feature>
<dbReference type="SUPFAM" id="SSF47807">
    <property type="entry name" value="5' to 3' exonuclease, C-terminal subdomain"/>
    <property type="match status" value="1"/>
</dbReference>
<feature type="domain" description="5'-3' exonuclease" evidence="8">
    <location>
        <begin position="3"/>
        <end position="297"/>
    </location>
</feature>
<dbReference type="Pfam" id="PF02739">
    <property type="entry name" value="5_3_exonuc_N"/>
    <property type="match status" value="1"/>
</dbReference>
<dbReference type="InterPro" id="IPR020045">
    <property type="entry name" value="DNA_polI_H3TH"/>
</dbReference>
<accession>A0A2T0UAD0</accession>
<evidence type="ECO:0000256" key="4">
    <source>
        <dbReference type="ARBA" id="ARBA00023125"/>
    </source>
</evidence>
<reference evidence="9 10" key="1">
    <citation type="submission" date="2018-03" db="EMBL/GenBank/DDBJ databases">
        <title>Genomic Encyclopedia of Archaeal and Bacterial Type Strains, Phase II (KMG-II): from individual species to whole genera.</title>
        <authorList>
            <person name="Goeker M."/>
        </authorList>
    </citation>
    <scope>NUCLEOTIDE SEQUENCE [LARGE SCALE GENOMIC DNA]</scope>
    <source>
        <strain evidence="9 10">ATCC BAA-1496</strain>
    </source>
</reference>
<dbReference type="InterPro" id="IPR008918">
    <property type="entry name" value="HhH2"/>
</dbReference>
<dbReference type="CDD" id="cd09898">
    <property type="entry name" value="H3TH_53EXO"/>
    <property type="match status" value="1"/>
</dbReference>
<dbReference type="SMART" id="SM00279">
    <property type="entry name" value="HhH2"/>
    <property type="match status" value="1"/>
</dbReference>
<evidence type="ECO:0000256" key="1">
    <source>
        <dbReference type="ARBA" id="ARBA00022722"/>
    </source>
</evidence>
<dbReference type="InterPro" id="IPR038969">
    <property type="entry name" value="FEN"/>
</dbReference>
<dbReference type="GO" id="GO:0017108">
    <property type="term" value="F:5'-flap endonuclease activity"/>
    <property type="evidence" value="ECO:0007669"/>
    <property type="project" value="InterPro"/>
</dbReference>
<proteinExistence type="predicted"/>
<comment type="caution">
    <text evidence="9">The sequence shown here is derived from an EMBL/GenBank/DDBJ whole genome shotgun (WGS) entry which is preliminary data.</text>
</comment>
<keyword evidence="2" id="KW-0378">Hydrolase</keyword>
<dbReference type="GO" id="GO:0033567">
    <property type="term" value="P:DNA replication, Okazaki fragment processing"/>
    <property type="evidence" value="ECO:0007669"/>
    <property type="project" value="InterPro"/>
</dbReference>
<sequence>MTDRLLLLDSASLYFRAFYGVPDRRSSPDEPPTNAVRGFLDMIATLVSAQHATHLVACWDNDWRPQWRVDLIPSYKAHRVAGAADDVAPASPGDAPDQAHPASSDTAAEEVPDDLEPQVPIIADALRALGIARLGADGFEADDVIGTLVERYRGRMPIDVVTSDRDLLQLISDADGVRVLYTGKGGVREPDLGTQSYLEERYAVSSGDAYLDMSVLRGDTSDGLPGVKGIGDKTAAQLIVTYGSLDGLRRAVADGDPAIKGARRTNLEAAADYLDVAPRVVRVARDAPVGDVDAALPTAVADARLLSALASDYGLTNPINRVLSALQIP</sequence>
<evidence type="ECO:0000256" key="7">
    <source>
        <dbReference type="SAM" id="MobiDB-lite"/>
    </source>
</evidence>
<evidence type="ECO:0000256" key="2">
    <source>
        <dbReference type="ARBA" id="ARBA00022801"/>
    </source>
</evidence>
<organism evidence="9 10">
    <name type="scientific">Knoellia remsis</name>
    <dbReference type="NCBI Taxonomy" id="407159"/>
    <lineage>
        <taxon>Bacteria</taxon>
        <taxon>Bacillati</taxon>
        <taxon>Actinomycetota</taxon>
        <taxon>Actinomycetes</taxon>
        <taxon>Micrococcales</taxon>
        <taxon>Intrasporangiaceae</taxon>
        <taxon>Knoellia</taxon>
    </lineage>
</organism>
<dbReference type="InterPro" id="IPR020046">
    <property type="entry name" value="5-3_exonucl_a-hlix_arch_N"/>
</dbReference>
<evidence type="ECO:0000313" key="9">
    <source>
        <dbReference type="EMBL" id="PRY54842.1"/>
    </source>
</evidence>
<dbReference type="OrthoDB" id="9806424at2"/>
<dbReference type="PANTHER" id="PTHR42646">
    <property type="entry name" value="FLAP ENDONUCLEASE XNI"/>
    <property type="match status" value="1"/>
</dbReference>
<name>A0A2T0UAD0_9MICO</name>
<comment type="function">
    <text evidence="5">5'-3' exonuclease acting preferentially on double-stranded DNA.</text>
</comment>
<dbReference type="InterPro" id="IPR029060">
    <property type="entry name" value="PIN-like_dom_sf"/>
</dbReference>
<dbReference type="InterPro" id="IPR002421">
    <property type="entry name" value="5-3_exonuclease"/>
</dbReference>
<dbReference type="InterPro" id="IPR036279">
    <property type="entry name" value="5-3_exonuclease_C_sf"/>
</dbReference>
<evidence type="ECO:0000259" key="8">
    <source>
        <dbReference type="SMART" id="SM00475"/>
    </source>
</evidence>
<dbReference type="AlphaFoldDB" id="A0A2T0UAD0"/>